<evidence type="ECO:0000313" key="1">
    <source>
        <dbReference type="EMBL" id="KAJ9050490.1"/>
    </source>
</evidence>
<keyword evidence="2" id="KW-1185">Reference proteome</keyword>
<name>A0ACC2RK65_9FUNG</name>
<sequence length="258" mass="30123">MSNFQQPWNVASLQKCPKAPAPIQRDSLNQDKDPNIFPFVQLVSNLKNFQRNEIWTEAYLAFRVYCLNFNQHRQTVHFRNFTRLIQILKRFQGLDLESYTQQLLDQFYFQSKNDKKSSWTHLPDPEYTKHALLKYTGVFHLCSLCMEASGEIYSSVMFLLSKYDFMHTSAVILGMASRIRLIAELWKDSATNIVYLLRNMNDLYKKPIDIPTSWDILEPSKHKTTRGNVAMKDFKAAGAYSGMSIRAKSKKRSLRKTN</sequence>
<evidence type="ECO:0000313" key="2">
    <source>
        <dbReference type="Proteomes" id="UP001165960"/>
    </source>
</evidence>
<protein>
    <submittedName>
        <fullName evidence="1">Uncharacterized protein</fullName>
    </submittedName>
</protein>
<dbReference type="Proteomes" id="UP001165960">
    <property type="component" value="Unassembled WGS sequence"/>
</dbReference>
<comment type="caution">
    <text evidence="1">The sequence shown here is derived from an EMBL/GenBank/DDBJ whole genome shotgun (WGS) entry which is preliminary data.</text>
</comment>
<gene>
    <name evidence="1" type="ORF">DSO57_1013945</name>
</gene>
<dbReference type="EMBL" id="QTSX02007152">
    <property type="protein sequence ID" value="KAJ9050490.1"/>
    <property type="molecule type" value="Genomic_DNA"/>
</dbReference>
<accession>A0ACC2RK65</accession>
<reference evidence="1" key="1">
    <citation type="submission" date="2022-04" db="EMBL/GenBank/DDBJ databases">
        <title>Genome of the entomopathogenic fungus Entomophthora muscae.</title>
        <authorList>
            <person name="Elya C."/>
            <person name="Lovett B.R."/>
            <person name="Lee E."/>
            <person name="Macias A.M."/>
            <person name="Hajek A.E."/>
            <person name="De Bivort B.L."/>
            <person name="Kasson M.T."/>
            <person name="De Fine Licht H.H."/>
            <person name="Stajich J.E."/>
        </authorList>
    </citation>
    <scope>NUCLEOTIDE SEQUENCE</scope>
    <source>
        <strain evidence="1">Berkeley</strain>
    </source>
</reference>
<organism evidence="1 2">
    <name type="scientific">Entomophthora muscae</name>
    <dbReference type="NCBI Taxonomy" id="34485"/>
    <lineage>
        <taxon>Eukaryota</taxon>
        <taxon>Fungi</taxon>
        <taxon>Fungi incertae sedis</taxon>
        <taxon>Zoopagomycota</taxon>
        <taxon>Entomophthoromycotina</taxon>
        <taxon>Entomophthoromycetes</taxon>
        <taxon>Entomophthorales</taxon>
        <taxon>Entomophthoraceae</taxon>
        <taxon>Entomophthora</taxon>
    </lineage>
</organism>
<proteinExistence type="predicted"/>